<evidence type="ECO:0000313" key="9">
    <source>
        <dbReference type="EMBL" id="WPG98916.1"/>
    </source>
</evidence>
<protein>
    <submittedName>
        <fullName evidence="9">Gamma-butyrobetaine dioxygenase</fullName>
    </submittedName>
</protein>
<dbReference type="GO" id="GO:0016706">
    <property type="term" value="F:2-oxoglutarate-dependent dioxygenase activity"/>
    <property type="evidence" value="ECO:0007669"/>
    <property type="project" value="UniProtKB-ARBA"/>
</dbReference>
<keyword evidence="4 9" id="KW-0223">Dioxygenase</keyword>
<dbReference type="GO" id="GO:0005739">
    <property type="term" value="C:mitochondrion"/>
    <property type="evidence" value="ECO:0007669"/>
    <property type="project" value="TreeGrafter"/>
</dbReference>
<dbReference type="Proteomes" id="UP001303373">
    <property type="component" value="Chromosome 2"/>
</dbReference>
<dbReference type="GO" id="GO:0045329">
    <property type="term" value="P:carnitine biosynthetic process"/>
    <property type="evidence" value="ECO:0007669"/>
    <property type="project" value="TreeGrafter"/>
</dbReference>
<dbReference type="EMBL" id="CP138581">
    <property type="protein sequence ID" value="WPG98916.1"/>
    <property type="molecule type" value="Genomic_DNA"/>
</dbReference>
<dbReference type="InterPro" id="IPR050411">
    <property type="entry name" value="AlphaKG_dependent_hydroxylases"/>
</dbReference>
<dbReference type="AlphaFoldDB" id="A0AAQ3LZH0"/>
<evidence type="ECO:0000256" key="4">
    <source>
        <dbReference type="ARBA" id="ARBA00022964"/>
    </source>
</evidence>
<dbReference type="InterPro" id="IPR010376">
    <property type="entry name" value="GBBH-like_N"/>
</dbReference>
<keyword evidence="10" id="KW-1185">Reference proteome</keyword>
<dbReference type="InterPro" id="IPR003819">
    <property type="entry name" value="TauD/TfdA-like"/>
</dbReference>
<dbReference type="PANTHER" id="PTHR10696">
    <property type="entry name" value="GAMMA-BUTYROBETAINE HYDROXYLASE-RELATED"/>
    <property type="match status" value="1"/>
</dbReference>
<evidence type="ECO:0000256" key="3">
    <source>
        <dbReference type="ARBA" id="ARBA00022723"/>
    </source>
</evidence>
<comment type="cofactor">
    <cofactor evidence="1">
        <name>Fe(2+)</name>
        <dbReference type="ChEBI" id="CHEBI:29033"/>
    </cofactor>
</comment>
<dbReference type="CDD" id="cd00250">
    <property type="entry name" value="CAS_like"/>
    <property type="match status" value="1"/>
</dbReference>
<evidence type="ECO:0000256" key="1">
    <source>
        <dbReference type="ARBA" id="ARBA00001954"/>
    </source>
</evidence>
<dbReference type="Gene3D" id="3.60.130.10">
    <property type="entry name" value="Clavaminate synthase-like"/>
    <property type="match status" value="1"/>
</dbReference>
<comment type="similarity">
    <text evidence="2">Belongs to the gamma-BBH/TMLD family.</text>
</comment>
<feature type="domain" description="Gamma-butyrobetaine hydroxylase-like N-terminal" evidence="8">
    <location>
        <begin position="90"/>
        <end position="156"/>
    </location>
</feature>
<evidence type="ECO:0000256" key="6">
    <source>
        <dbReference type="ARBA" id="ARBA00023004"/>
    </source>
</evidence>
<dbReference type="GO" id="GO:0046872">
    <property type="term" value="F:metal ion binding"/>
    <property type="evidence" value="ECO:0007669"/>
    <property type="project" value="UniProtKB-KW"/>
</dbReference>
<keyword evidence="3" id="KW-0479">Metal-binding</keyword>
<gene>
    <name evidence="9" type="ORF">R9X50_00171600</name>
</gene>
<dbReference type="Gene3D" id="3.30.2020.30">
    <property type="match status" value="1"/>
</dbReference>
<dbReference type="InterPro" id="IPR042098">
    <property type="entry name" value="TauD-like_sf"/>
</dbReference>
<keyword evidence="5" id="KW-0560">Oxidoreductase</keyword>
<feature type="domain" description="TauD/TfdA-like" evidence="7">
    <location>
        <begin position="205"/>
        <end position="477"/>
    </location>
</feature>
<dbReference type="SUPFAM" id="SSF51197">
    <property type="entry name" value="Clavaminate synthase-like"/>
    <property type="match status" value="1"/>
</dbReference>
<organism evidence="9 10">
    <name type="scientific">Acrodontium crateriforme</name>
    <dbReference type="NCBI Taxonomy" id="150365"/>
    <lineage>
        <taxon>Eukaryota</taxon>
        <taxon>Fungi</taxon>
        <taxon>Dikarya</taxon>
        <taxon>Ascomycota</taxon>
        <taxon>Pezizomycotina</taxon>
        <taxon>Dothideomycetes</taxon>
        <taxon>Dothideomycetidae</taxon>
        <taxon>Mycosphaerellales</taxon>
        <taxon>Teratosphaeriaceae</taxon>
        <taxon>Acrodontium</taxon>
    </lineage>
</organism>
<evidence type="ECO:0000259" key="7">
    <source>
        <dbReference type="Pfam" id="PF02668"/>
    </source>
</evidence>
<evidence type="ECO:0000313" key="10">
    <source>
        <dbReference type="Proteomes" id="UP001303373"/>
    </source>
</evidence>
<proteinExistence type="inferred from homology"/>
<dbReference type="InterPro" id="IPR038492">
    <property type="entry name" value="GBBH-like_N_sf"/>
</dbReference>
<keyword evidence="6" id="KW-0408">Iron</keyword>
<reference evidence="9 10" key="1">
    <citation type="submission" date="2023-11" db="EMBL/GenBank/DDBJ databases">
        <title>An acidophilic fungus is an integral part of prey digestion in a carnivorous sundew plant.</title>
        <authorList>
            <person name="Tsai I.J."/>
        </authorList>
    </citation>
    <scope>NUCLEOTIDE SEQUENCE [LARGE SCALE GENOMIC DNA]</scope>
    <source>
        <strain evidence="9">169a</strain>
    </source>
</reference>
<accession>A0AAQ3LZH0</accession>
<dbReference type="Pfam" id="PF02668">
    <property type="entry name" value="TauD"/>
    <property type="match status" value="1"/>
</dbReference>
<sequence length="499" mass="56780">MLLTITRRASLWPRRFTGGYKSLSTRTFTSRSSNSQQRTNTQAEVKLNRSTLHSEIPQHISSQSINLFNHGKSKSFDSQLGRTTGISASNSKQISIDIDGKVYDFSPLLLRDQCTCEKCLDPSSKQKNFLTVDIPAEIEATSVTKNGTGVRIQWGNDIPGFDATHVSNYEIGRLQSYTVNGMHKAPIKPPRRVLWEADTFSRNVEDIDYQMYMEDEAALHRALQQLHIYGLIFLVNVPDTAESVSRIAERIGPLKNTFYGFTWDVRSVPQAKNVAYTSKDLGFHMDLLYMHQPPHLQFLHCIRSSSLGGASLFTDSFRAVKDLHADDPRAFKQLVDHSVHFHYDHENHQYRRSRYVIELKDGNARFEELNTSTPGEESEIIDLIDAVAWSPPFQAPFSLPPRSVLTPSPQSTVGNSLQEWHSAATKFNDLIHRPGMIYDRLMGPGECVLFDNRRVLHARRAFEVGDAGKERWLRGAYVDKDPYESKMWVLQRKFGALDD</sequence>
<evidence type="ECO:0000256" key="5">
    <source>
        <dbReference type="ARBA" id="ARBA00023002"/>
    </source>
</evidence>
<evidence type="ECO:0000256" key="2">
    <source>
        <dbReference type="ARBA" id="ARBA00008654"/>
    </source>
</evidence>
<dbReference type="Pfam" id="PF06155">
    <property type="entry name" value="GBBH-like_N"/>
    <property type="match status" value="1"/>
</dbReference>
<name>A0AAQ3LZH0_9PEZI</name>
<evidence type="ECO:0000259" key="8">
    <source>
        <dbReference type="Pfam" id="PF06155"/>
    </source>
</evidence>
<dbReference type="PANTHER" id="PTHR10696:SF25">
    <property type="entry name" value="OXIDOREDUCTASE AIM17-RELATED"/>
    <property type="match status" value="1"/>
</dbReference>